<sequence length="271" mass="28619">MRGSLAERAGVLAPLVPPKNFIPTFLLQPDAGDFATGVKQASQTTSSNLAFDLSELSPAQQAGRWAQELADGASWARQTLASDLNRYFTSSVEPLWPQIQVEAAADRTLRAETLLRGGVDALLATLHPDCRWQPPTLYIPFGDDHDIALPGHGLLLIPSYFAPRLIVTYRPDAASVLTYPIFVGGQSTDQADVLGPLLGRTRAAVLAALRDPATTTSVAERVGISLGSASQHATVLRNAGLVSTTRIGGAVLHTLTPLGQALLRSGPNVGS</sequence>
<keyword evidence="1" id="KW-0805">Transcription regulation</keyword>
<dbReference type="PANTHER" id="PTHR43132:SF8">
    <property type="entry name" value="HTH-TYPE TRANSCRIPTIONAL REGULATOR KMTR"/>
    <property type="match status" value="1"/>
</dbReference>
<dbReference type="InterPro" id="IPR051011">
    <property type="entry name" value="Metal_resp_trans_reg"/>
</dbReference>
<protein>
    <submittedName>
        <fullName evidence="5">ArsR/SmtB family transcription factor</fullName>
    </submittedName>
</protein>
<gene>
    <name evidence="5" type="ORF">ACFFV7_28625</name>
</gene>
<keyword evidence="6" id="KW-1185">Reference proteome</keyword>
<evidence type="ECO:0000256" key="3">
    <source>
        <dbReference type="ARBA" id="ARBA00023163"/>
    </source>
</evidence>
<dbReference type="SUPFAM" id="SSF46785">
    <property type="entry name" value="Winged helix' DNA-binding domain"/>
    <property type="match status" value="1"/>
</dbReference>
<reference evidence="5 6" key="1">
    <citation type="submission" date="2024-09" db="EMBL/GenBank/DDBJ databases">
        <authorList>
            <person name="Sun Q."/>
            <person name="Mori K."/>
        </authorList>
    </citation>
    <scope>NUCLEOTIDE SEQUENCE [LARGE SCALE GENOMIC DNA]</scope>
    <source>
        <strain evidence="5 6">CCM 3426</strain>
    </source>
</reference>
<proteinExistence type="predicted"/>
<accession>A0ABV5IKX8</accession>
<dbReference type="InterPro" id="IPR036388">
    <property type="entry name" value="WH-like_DNA-bd_sf"/>
</dbReference>
<dbReference type="Pfam" id="PF12840">
    <property type="entry name" value="HTH_20"/>
    <property type="match status" value="1"/>
</dbReference>
<evidence type="ECO:0000256" key="2">
    <source>
        <dbReference type="ARBA" id="ARBA00023125"/>
    </source>
</evidence>
<dbReference type="EMBL" id="JBHMEI010000026">
    <property type="protein sequence ID" value="MFB9205193.1"/>
    <property type="molecule type" value="Genomic_DNA"/>
</dbReference>
<evidence type="ECO:0000313" key="5">
    <source>
        <dbReference type="EMBL" id="MFB9205193.1"/>
    </source>
</evidence>
<dbReference type="InterPro" id="IPR001845">
    <property type="entry name" value="HTH_ArsR_DNA-bd_dom"/>
</dbReference>
<evidence type="ECO:0000256" key="1">
    <source>
        <dbReference type="ARBA" id="ARBA00023015"/>
    </source>
</evidence>
<evidence type="ECO:0000259" key="4">
    <source>
        <dbReference type="SMART" id="SM00418"/>
    </source>
</evidence>
<dbReference type="CDD" id="cd00090">
    <property type="entry name" value="HTH_ARSR"/>
    <property type="match status" value="1"/>
</dbReference>
<dbReference type="InterPro" id="IPR036390">
    <property type="entry name" value="WH_DNA-bd_sf"/>
</dbReference>
<dbReference type="SMART" id="SM00418">
    <property type="entry name" value="HTH_ARSR"/>
    <property type="match status" value="1"/>
</dbReference>
<feature type="domain" description="HTH arsR-type" evidence="4">
    <location>
        <begin position="192"/>
        <end position="263"/>
    </location>
</feature>
<dbReference type="Proteomes" id="UP001589647">
    <property type="component" value="Unassembled WGS sequence"/>
</dbReference>
<dbReference type="InterPro" id="IPR011991">
    <property type="entry name" value="ArsR-like_HTH"/>
</dbReference>
<keyword evidence="3" id="KW-0804">Transcription</keyword>
<dbReference type="PANTHER" id="PTHR43132">
    <property type="entry name" value="ARSENICAL RESISTANCE OPERON REPRESSOR ARSR-RELATED"/>
    <property type="match status" value="1"/>
</dbReference>
<dbReference type="RefSeq" id="WP_229825302.1">
    <property type="nucleotide sequence ID" value="NZ_BMRC01000065.1"/>
</dbReference>
<comment type="caution">
    <text evidence="5">The sequence shown here is derived from an EMBL/GenBank/DDBJ whole genome shotgun (WGS) entry which is preliminary data.</text>
</comment>
<dbReference type="Gene3D" id="1.10.10.10">
    <property type="entry name" value="Winged helix-like DNA-binding domain superfamily/Winged helix DNA-binding domain"/>
    <property type="match status" value="1"/>
</dbReference>
<keyword evidence="2" id="KW-0238">DNA-binding</keyword>
<evidence type="ECO:0000313" key="6">
    <source>
        <dbReference type="Proteomes" id="UP001589647"/>
    </source>
</evidence>
<name>A0ABV5IKX8_9ACTN</name>
<organism evidence="5 6">
    <name type="scientific">Nonomuraea spiralis</name>
    <dbReference type="NCBI Taxonomy" id="46182"/>
    <lineage>
        <taxon>Bacteria</taxon>
        <taxon>Bacillati</taxon>
        <taxon>Actinomycetota</taxon>
        <taxon>Actinomycetes</taxon>
        <taxon>Streptosporangiales</taxon>
        <taxon>Streptosporangiaceae</taxon>
        <taxon>Nonomuraea</taxon>
    </lineage>
</organism>